<dbReference type="OrthoDB" id="5476461at2"/>
<dbReference type="GO" id="GO:0005737">
    <property type="term" value="C:cytoplasm"/>
    <property type="evidence" value="ECO:0007669"/>
    <property type="project" value="TreeGrafter"/>
</dbReference>
<proteinExistence type="predicted"/>
<dbReference type="InterPro" id="IPR016032">
    <property type="entry name" value="Sig_transdc_resp-reg_C-effctor"/>
</dbReference>
<keyword evidence="2" id="KW-0067">ATP-binding</keyword>
<dbReference type="Proteomes" id="UP000199092">
    <property type="component" value="Chromosome I"/>
</dbReference>
<dbReference type="SUPFAM" id="SSF52540">
    <property type="entry name" value="P-loop containing nucleoside triphosphate hydrolases"/>
    <property type="match status" value="1"/>
</dbReference>
<name>A0A1H1ZDV1_9ACTN</name>
<evidence type="ECO:0000313" key="5">
    <source>
        <dbReference type="Proteomes" id="UP000199092"/>
    </source>
</evidence>
<dbReference type="GO" id="GO:0006355">
    <property type="term" value="P:regulation of DNA-templated transcription"/>
    <property type="evidence" value="ECO:0007669"/>
    <property type="project" value="InterPro"/>
</dbReference>
<dbReference type="PROSITE" id="PS00622">
    <property type="entry name" value="HTH_LUXR_1"/>
    <property type="match status" value="1"/>
</dbReference>
<evidence type="ECO:0000259" key="3">
    <source>
        <dbReference type="PROSITE" id="PS50043"/>
    </source>
</evidence>
<dbReference type="InterPro" id="IPR027417">
    <property type="entry name" value="P-loop_NTPase"/>
</dbReference>
<feature type="domain" description="HTH luxR-type" evidence="3">
    <location>
        <begin position="894"/>
        <end position="959"/>
    </location>
</feature>
<dbReference type="STRING" id="546871.SAMN04488543_3711"/>
<dbReference type="InterPro" id="IPR011990">
    <property type="entry name" value="TPR-like_helical_dom_sf"/>
</dbReference>
<dbReference type="PROSITE" id="PS50043">
    <property type="entry name" value="HTH_LUXR_2"/>
    <property type="match status" value="1"/>
</dbReference>
<evidence type="ECO:0000256" key="2">
    <source>
        <dbReference type="ARBA" id="ARBA00022840"/>
    </source>
</evidence>
<dbReference type="Pfam" id="PF13191">
    <property type="entry name" value="AAA_16"/>
    <property type="match status" value="1"/>
</dbReference>
<accession>A0A1H1ZDV1</accession>
<dbReference type="InterPro" id="IPR000792">
    <property type="entry name" value="Tscrpt_reg_LuxR_C"/>
</dbReference>
<dbReference type="SUPFAM" id="SSF48452">
    <property type="entry name" value="TPR-like"/>
    <property type="match status" value="1"/>
</dbReference>
<dbReference type="PRINTS" id="PR00038">
    <property type="entry name" value="HTHLUXR"/>
</dbReference>
<dbReference type="GO" id="GO:0005524">
    <property type="term" value="F:ATP binding"/>
    <property type="evidence" value="ECO:0007669"/>
    <property type="project" value="UniProtKB-KW"/>
</dbReference>
<keyword evidence="1" id="KW-0547">Nucleotide-binding</keyword>
<dbReference type="Gene3D" id="1.25.40.10">
    <property type="entry name" value="Tetratricopeptide repeat domain"/>
    <property type="match status" value="1"/>
</dbReference>
<reference evidence="4 5" key="1">
    <citation type="submission" date="2016-10" db="EMBL/GenBank/DDBJ databases">
        <authorList>
            <person name="de Groot N.N."/>
        </authorList>
    </citation>
    <scope>NUCLEOTIDE SEQUENCE [LARGE SCALE GENOMIC DNA]</scope>
    <source>
        <strain evidence="4 5">DSM 21741</strain>
    </source>
</reference>
<dbReference type="InterPro" id="IPR041664">
    <property type="entry name" value="AAA_16"/>
</dbReference>
<dbReference type="PANTHER" id="PTHR16305:SF35">
    <property type="entry name" value="TRANSCRIPTIONAL ACTIVATOR DOMAIN"/>
    <property type="match status" value="1"/>
</dbReference>
<evidence type="ECO:0000256" key="1">
    <source>
        <dbReference type="ARBA" id="ARBA00022741"/>
    </source>
</evidence>
<evidence type="ECO:0000313" key="4">
    <source>
        <dbReference type="EMBL" id="SDT31888.1"/>
    </source>
</evidence>
<dbReference type="InterPro" id="IPR036388">
    <property type="entry name" value="WH-like_DNA-bd_sf"/>
</dbReference>
<dbReference type="RefSeq" id="WP_091414714.1">
    <property type="nucleotide sequence ID" value="NZ_LT629749.1"/>
</dbReference>
<dbReference type="EMBL" id="LT629749">
    <property type="protein sequence ID" value="SDT31888.1"/>
    <property type="molecule type" value="Genomic_DNA"/>
</dbReference>
<gene>
    <name evidence="4" type="ORF">SAMN04488543_3711</name>
</gene>
<dbReference type="CDD" id="cd06170">
    <property type="entry name" value="LuxR_C_like"/>
    <property type="match status" value="1"/>
</dbReference>
<sequence length="962" mass="101345">MSAAATAPAPLVGRADELARLVAATGLGPPARSGLVLVSGDAGIGKSRLLDALGEQATARGWRVAVGHCLDLGGSPLPYLPFSEIAGRLQATRPEVMQALVHRWPAAARLLPGAALGAEPAGEPLDRGAFFAALHAVLSELGRAGPLLVVIEDLHWADRSTSDLLSYLFSRGFAEPVSVVASYRSDDLHRRHPLRTVAAQWSRLPGVARVELGPLSDAAVRDLVQRLHPDPLAAAEIRTVVERAEGNAFFTEELVAAVGSTVVPRDLAGLLLLRLDSLDVESQLVVRAAAAGGRQVRDDVLAAVAGLGPEAFEAAVRSAVELNVLVADVDGYRFRHSLLAEAVYEDLLPGERRRLHAAFVRALTTLGNGGAADLARHAVAAGEHATAVRAGDRAGDEALAAGGPDEAARHFAQALDLHPGWGAPDVPDLVRLTEKAAAAAAAAGHVLRAGSVVAEQLARLPADAPAEDRARLLVARTEAGLLSESSTDVVALAREAVSLVPAEPPTALRNRAVAVLATALASVRQDEEALRWAEEGLATPPELRVGEVTTLLQTVLARVTERGGDPAASERMLRRALEEGPDDLARLRVRYQLGWVELEGGQLEQALTTFRQAARRSAELGRPYAPTGADSRVLAGLVAYQLGRWDLAEELSEPGAGQPPPLAAAGLAAVALAVRAGRGRTAGWPELMARVRPQWTTDGMVAVHSTAAAIDLHGDAGHVDAALAVYDELVACITTVWGTRDFQGQIRLAGLLLGQLAAHATGADPERRPALLERADALVDAARRARAMGRRPEPGLESQAWLARVHAERLRLQQAAGEPVDPAEVERAWAAAVTAVERYGQPFELARSRTRWAAALKRLGHGREAADVARLAQETAEALGAAPLLAELRPLVGRRGAPEVLTPREAEVLALVAEGLSNREVGERLVVSTKTVSVHVSNILAKLAVRSRTEAVAVARRRGLLA</sequence>
<dbReference type="Gene3D" id="1.10.10.10">
    <property type="entry name" value="Winged helix-like DNA-binding domain superfamily/Winged helix DNA-binding domain"/>
    <property type="match status" value="1"/>
</dbReference>
<dbReference type="GO" id="GO:0003677">
    <property type="term" value="F:DNA binding"/>
    <property type="evidence" value="ECO:0007669"/>
    <property type="project" value="InterPro"/>
</dbReference>
<keyword evidence="5" id="KW-1185">Reference proteome</keyword>
<dbReference type="SMART" id="SM00421">
    <property type="entry name" value="HTH_LUXR"/>
    <property type="match status" value="1"/>
</dbReference>
<protein>
    <submittedName>
        <fullName evidence="4">Regulatory protein, luxR family</fullName>
    </submittedName>
</protein>
<dbReference type="AlphaFoldDB" id="A0A1H1ZDV1"/>
<dbReference type="SUPFAM" id="SSF46894">
    <property type="entry name" value="C-terminal effector domain of the bipartite response regulators"/>
    <property type="match status" value="1"/>
</dbReference>
<dbReference type="PANTHER" id="PTHR16305">
    <property type="entry name" value="TESTICULAR SOLUBLE ADENYLYL CYCLASE"/>
    <property type="match status" value="1"/>
</dbReference>
<organism evidence="4 5">
    <name type="scientific">Friedmanniella luteola</name>
    <dbReference type="NCBI Taxonomy" id="546871"/>
    <lineage>
        <taxon>Bacteria</taxon>
        <taxon>Bacillati</taxon>
        <taxon>Actinomycetota</taxon>
        <taxon>Actinomycetes</taxon>
        <taxon>Propionibacteriales</taxon>
        <taxon>Nocardioidaceae</taxon>
        <taxon>Friedmanniella</taxon>
    </lineage>
</organism>
<dbReference type="Pfam" id="PF00196">
    <property type="entry name" value="GerE"/>
    <property type="match status" value="1"/>
</dbReference>
<dbReference type="GO" id="GO:0004016">
    <property type="term" value="F:adenylate cyclase activity"/>
    <property type="evidence" value="ECO:0007669"/>
    <property type="project" value="TreeGrafter"/>
</dbReference>